<dbReference type="EMBL" id="JACVVD010000005">
    <property type="protein sequence ID" value="MBD0381920.1"/>
    <property type="molecule type" value="Genomic_DNA"/>
</dbReference>
<evidence type="ECO:0000256" key="1">
    <source>
        <dbReference type="ARBA" id="ARBA00009199"/>
    </source>
</evidence>
<name>A0A926KTX1_9BACL</name>
<reference evidence="3" key="1">
    <citation type="submission" date="2020-09" db="EMBL/GenBank/DDBJ databases">
        <title>Draft Genome Sequence of Paenibacillus sp. WST5.</title>
        <authorList>
            <person name="Bao Z."/>
        </authorList>
    </citation>
    <scope>NUCLEOTIDE SEQUENCE</scope>
    <source>
        <strain evidence="3">WST5</strain>
    </source>
</reference>
<dbReference type="PANTHER" id="PTHR11895">
    <property type="entry name" value="TRANSAMIDASE"/>
    <property type="match status" value="1"/>
</dbReference>
<comment type="similarity">
    <text evidence="1">Belongs to the amidase family.</text>
</comment>
<dbReference type="PROSITE" id="PS00571">
    <property type="entry name" value="AMIDASES"/>
    <property type="match status" value="1"/>
</dbReference>
<dbReference type="SUPFAM" id="SSF75304">
    <property type="entry name" value="Amidase signature (AS) enzymes"/>
    <property type="match status" value="1"/>
</dbReference>
<dbReference type="InterPro" id="IPR023631">
    <property type="entry name" value="Amidase_dom"/>
</dbReference>
<organism evidence="3 4">
    <name type="scientific">Paenibacillus sedimenti</name>
    <dbReference type="NCBI Taxonomy" id="2770274"/>
    <lineage>
        <taxon>Bacteria</taxon>
        <taxon>Bacillati</taxon>
        <taxon>Bacillota</taxon>
        <taxon>Bacilli</taxon>
        <taxon>Bacillales</taxon>
        <taxon>Paenibacillaceae</taxon>
        <taxon>Paenibacillus</taxon>
    </lineage>
</organism>
<evidence type="ECO:0000313" key="3">
    <source>
        <dbReference type="EMBL" id="MBD0381920.1"/>
    </source>
</evidence>
<feature type="domain" description="Amidase" evidence="2">
    <location>
        <begin position="28"/>
        <end position="452"/>
    </location>
</feature>
<dbReference type="Gene3D" id="3.90.1300.10">
    <property type="entry name" value="Amidase signature (AS) domain"/>
    <property type="match status" value="1"/>
</dbReference>
<dbReference type="Pfam" id="PF01425">
    <property type="entry name" value="Amidase"/>
    <property type="match status" value="1"/>
</dbReference>
<proteinExistence type="inferred from homology"/>
<dbReference type="InterPro" id="IPR020556">
    <property type="entry name" value="Amidase_CS"/>
</dbReference>
<protein>
    <submittedName>
        <fullName evidence="3">Aspartyl/glutamyl-tRNA amidotransferase subunit A</fullName>
    </submittedName>
</protein>
<dbReference type="Proteomes" id="UP000650466">
    <property type="component" value="Unassembled WGS sequence"/>
</dbReference>
<sequence>MSVSQNLATLSVSKLAPLIYSRQISPVELTQEVFHQIEAVEPLVNAYITILKQQALADAHAAEYNILKGNYLGPFHGIPIGLKDMIKTRGIRTTAGSAILANCITNYDASCVVRLRQAGAILVGKQNCHEFAFGSTNNNLTFGPVHNPWNLEYIPGGSSGGSAAAVSASECIAAIGTDTGGSVRNPAACCGIVGLKPTYDRASTCGVFPLSWSMDTLGLLTKTVTDAALTLQIVAGYDPFDITTSSRPVPDYTSGIEDGIKGLLVGIPRNYFFDRIDSEVKERVESAIHMLTNLGAIPVEITLPNVELSLLCTYTIIFAEASSCHEPLLQNWANLYSPDVRLYLESGESLTATKYLKAQRLRTLIKQSLNSIMEHVDVIVAPTVPSPAVKIGQNSVVINGQVESITDAMFRYTCPFNLSGQPSLAVPCGFSENGLPISLQIVGRPFDEKTVLRVGRAFEASTKWHSIQPALNSIIKD</sequence>
<comment type="caution">
    <text evidence="3">The sequence shown here is derived from an EMBL/GenBank/DDBJ whole genome shotgun (WGS) entry which is preliminary data.</text>
</comment>
<keyword evidence="4" id="KW-1185">Reference proteome</keyword>
<dbReference type="AlphaFoldDB" id="A0A926KTX1"/>
<dbReference type="InterPro" id="IPR036928">
    <property type="entry name" value="AS_sf"/>
</dbReference>
<dbReference type="InterPro" id="IPR000120">
    <property type="entry name" value="Amidase"/>
</dbReference>
<evidence type="ECO:0000313" key="4">
    <source>
        <dbReference type="Proteomes" id="UP000650466"/>
    </source>
</evidence>
<evidence type="ECO:0000259" key="2">
    <source>
        <dbReference type="Pfam" id="PF01425"/>
    </source>
</evidence>
<dbReference type="GO" id="GO:0003824">
    <property type="term" value="F:catalytic activity"/>
    <property type="evidence" value="ECO:0007669"/>
    <property type="project" value="InterPro"/>
</dbReference>
<gene>
    <name evidence="3" type="ORF">ICC18_17490</name>
</gene>
<accession>A0A926KTX1</accession>
<dbReference type="PANTHER" id="PTHR11895:SF7">
    <property type="entry name" value="GLUTAMYL-TRNA(GLN) AMIDOTRANSFERASE SUBUNIT A, MITOCHONDRIAL"/>
    <property type="match status" value="1"/>
</dbReference>